<dbReference type="eggNOG" id="COG1541">
    <property type="taxonomic scope" value="Bacteria"/>
</dbReference>
<dbReference type="OrthoDB" id="5484550at2"/>
<proteinExistence type="predicted"/>
<keyword evidence="2" id="KW-1185">Reference proteome</keyword>
<sequence length="465" mass="53396">MNSGDLFSRFARAVVAPAWAAWEKSPYLKHLERFRQTQYRPLNDVRRDQWERLKKLLDQAYHHTRFYRRRFDQAGLRPKDIVSWEDMGRLPLLTKDDIRAHRDEMVADNIPPAMLHPKKTSGSTGVSLSFYVDEDSMQWKRGCALRHDEWTGWRLGERVGAVWGNPEYRKSWRGYLRNFLLQRTTYLDTLRMDEAAMREFHARIRKERPTLLFGHAHSLYLFARFMQERGLGDVHPRGIISTAMVLHDFERALIEETFGCKVTNRYGCEEVSLIACECEAHEGLHVNMDTLVVECLCDGRPARPGETGAVVVTDLTNRGMPFIRYLVGDTARMAGRACSCGRAYPLIESLEGRIADYVRTPEGEFVSGISLTENFAMVLEGVKQMQIVQDRLDHLVFRVVPGEESGNGRLHADIARLVLERFGDSMRHDIEYTDSIQSETSGKYRFCVSRLEGAGAFGPVGEARR</sequence>
<dbReference type="Proteomes" id="UP000014975">
    <property type="component" value="Unassembled WGS sequence"/>
</dbReference>
<dbReference type="PANTHER" id="PTHR36932:SF1">
    <property type="entry name" value="CAPSULAR POLYSACCHARIDE BIOSYNTHESIS PROTEIN"/>
    <property type="match status" value="1"/>
</dbReference>
<gene>
    <name evidence="1" type="ORF">dsat_1279</name>
</gene>
<dbReference type="InterPro" id="IPR053158">
    <property type="entry name" value="CapK_Type1_Caps_Biosynth"/>
</dbReference>
<reference evidence="1 2" key="1">
    <citation type="journal article" date="2013" name="Genome Announc.">
        <title>Draft genome sequences for three mercury-methylating, sulfate-reducing bacteria.</title>
        <authorList>
            <person name="Brown S.D."/>
            <person name="Hurt R.A.Jr."/>
            <person name="Gilmour C.C."/>
            <person name="Elias D.A."/>
        </authorList>
    </citation>
    <scope>NUCLEOTIDE SEQUENCE [LARGE SCALE GENOMIC DNA]</scope>
    <source>
        <strain evidence="1 2">DSM 16529</strain>
    </source>
</reference>
<dbReference type="RefSeq" id="WP_020887976.1">
    <property type="nucleotide sequence ID" value="NZ_ATHI01000031.1"/>
</dbReference>
<protein>
    <submittedName>
        <fullName evidence="1">CapK related-protein</fullName>
    </submittedName>
</protein>
<comment type="caution">
    <text evidence="1">The sequence shown here is derived from an EMBL/GenBank/DDBJ whole genome shotgun (WGS) entry which is preliminary data.</text>
</comment>
<evidence type="ECO:0000313" key="1">
    <source>
        <dbReference type="EMBL" id="EPR30557.1"/>
    </source>
</evidence>
<dbReference type="Gene3D" id="3.40.50.12780">
    <property type="entry name" value="N-terminal domain of ligase-like"/>
    <property type="match status" value="1"/>
</dbReference>
<name>S7T0F2_9BACT</name>
<accession>S7T0F2</accession>
<dbReference type="PATRIC" id="fig|1121439.3.peg.2664"/>
<dbReference type="PANTHER" id="PTHR36932">
    <property type="entry name" value="CAPSULAR POLYSACCHARIDE BIOSYNTHESIS PROTEIN"/>
    <property type="match status" value="1"/>
</dbReference>
<organism evidence="1 2">
    <name type="scientific">Alkalidesulfovibrio alkalitolerans DSM 16529</name>
    <dbReference type="NCBI Taxonomy" id="1121439"/>
    <lineage>
        <taxon>Bacteria</taxon>
        <taxon>Pseudomonadati</taxon>
        <taxon>Thermodesulfobacteriota</taxon>
        <taxon>Desulfovibrionia</taxon>
        <taxon>Desulfovibrionales</taxon>
        <taxon>Desulfovibrionaceae</taxon>
        <taxon>Alkalidesulfovibrio</taxon>
    </lineage>
</organism>
<dbReference type="STRING" id="1121439.dsat_1279"/>
<dbReference type="InterPro" id="IPR042099">
    <property type="entry name" value="ANL_N_sf"/>
</dbReference>
<dbReference type="SUPFAM" id="SSF56801">
    <property type="entry name" value="Acetyl-CoA synthetase-like"/>
    <property type="match status" value="1"/>
</dbReference>
<evidence type="ECO:0000313" key="2">
    <source>
        <dbReference type="Proteomes" id="UP000014975"/>
    </source>
</evidence>
<dbReference type="AlphaFoldDB" id="S7T0F2"/>
<dbReference type="EMBL" id="ATHI01000031">
    <property type="protein sequence ID" value="EPR30557.1"/>
    <property type="molecule type" value="Genomic_DNA"/>
</dbReference>